<dbReference type="CDD" id="cd00293">
    <property type="entry name" value="USP-like"/>
    <property type="match status" value="1"/>
</dbReference>
<feature type="domain" description="UspA" evidence="2">
    <location>
        <begin position="20"/>
        <end position="150"/>
    </location>
</feature>
<evidence type="ECO:0000313" key="3">
    <source>
        <dbReference type="EMBL" id="MDE8653687.1"/>
    </source>
</evidence>
<comment type="caution">
    <text evidence="3">The sequence shown here is derived from an EMBL/GenBank/DDBJ whole genome shotgun (WGS) entry which is preliminary data.</text>
</comment>
<dbReference type="EMBL" id="JARESE010000062">
    <property type="protein sequence ID" value="MDE8653687.1"/>
    <property type="molecule type" value="Genomic_DNA"/>
</dbReference>
<dbReference type="Gene3D" id="3.40.50.12370">
    <property type="match status" value="2"/>
</dbReference>
<dbReference type="InterPro" id="IPR006016">
    <property type="entry name" value="UspA"/>
</dbReference>
<dbReference type="PANTHER" id="PTHR46268:SF6">
    <property type="entry name" value="UNIVERSAL STRESS PROTEIN UP12"/>
    <property type="match status" value="1"/>
</dbReference>
<dbReference type="Proteomes" id="UP001216253">
    <property type="component" value="Unassembled WGS sequence"/>
</dbReference>
<dbReference type="Pfam" id="PF00582">
    <property type="entry name" value="Usp"/>
    <property type="match status" value="2"/>
</dbReference>
<name>A0ABT5WUZ4_9SPHN</name>
<keyword evidence="4" id="KW-1185">Reference proteome</keyword>
<proteinExistence type="inferred from homology"/>
<dbReference type="RefSeq" id="WP_275229771.1">
    <property type="nucleotide sequence ID" value="NZ_JARESE010000062.1"/>
</dbReference>
<sequence length="332" mass="35355">MPVSSLPLPHAPDTPTQGPVIACVDGSHRSQEIAQTAAHYAQSFDRPLVLYRVLEHSHDPAALPDPLEWNIRRQEARRDLRRLRDSLPEQPGEVSLELNEGDWLVALADRVGETGALLVIGAPGSRESRDAGGRVARLVTQAPSGSLLLVPPGYAPRGIGSPRIAVPLDGSNFAEAALAEAARLARRSHAELLLLHVIPESGLTDFGPPATSDLELRIRLDRRNAQAAGGFLERTRRRLVDQGLAVRSLCLKGDPRTSLLRALGEEAPDLVVLSAKGQGGKRCNDLSIGGTASYLLDHLTGPVMLVRPSGPLAGRALPIAPGERLPGSAHMA</sequence>
<dbReference type="SUPFAM" id="SSF52402">
    <property type="entry name" value="Adenine nucleotide alpha hydrolases-like"/>
    <property type="match status" value="2"/>
</dbReference>
<gene>
    <name evidence="3" type="ORF">PYV00_18475</name>
</gene>
<evidence type="ECO:0000313" key="4">
    <source>
        <dbReference type="Proteomes" id="UP001216253"/>
    </source>
</evidence>
<evidence type="ECO:0000259" key="2">
    <source>
        <dbReference type="Pfam" id="PF00582"/>
    </source>
</evidence>
<feature type="domain" description="UspA" evidence="2">
    <location>
        <begin position="163"/>
        <end position="307"/>
    </location>
</feature>
<dbReference type="PANTHER" id="PTHR46268">
    <property type="entry name" value="STRESS RESPONSE PROTEIN NHAX"/>
    <property type="match status" value="1"/>
</dbReference>
<evidence type="ECO:0000256" key="1">
    <source>
        <dbReference type="ARBA" id="ARBA00008791"/>
    </source>
</evidence>
<protein>
    <submittedName>
        <fullName evidence="3">Universal stress protein</fullName>
    </submittedName>
</protein>
<comment type="similarity">
    <text evidence="1">Belongs to the universal stress protein A family.</text>
</comment>
<reference evidence="3 4" key="1">
    <citation type="submission" date="2023-03" db="EMBL/GenBank/DDBJ databases">
        <title>NovoSphingobium album sp. nov. isolated from polycyclic aromatic hydrocarbons- and heavy-metal polluted soil.</title>
        <authorList>
            <person name="Liu Z."/>
            <person name="Wang K."/>
        </authorList>
    </citation>
    <scope>NUCLEOTIDE SEQUENCE [LARGE SCALE GENOMIC DNA]</scope>
    <source>
        <strain evidence="3 4">H3SJ31-1</strain>
    </source>
</reference>
<organism evidence="3 4">
    <name type="scientific">Novosphingobium album</name>
    <name type="common">ex Liu et al. 2023</name>
    <dbReference type="NCBI Taxonomy" id="3031130"/>
    <lineage>
        <taxon>Bacteria</taxon>
        <taxon>Pseudomonadati</taxon>
        <taxon>Pseudomonadota</taxon>
        <taxon>Alphaproteobacteria</taxon>
        <taxon>Sphingomonadales</taxon>
        <taxon>Sphingomonadaceae</taxon>
        <taxon>Novosphingobium</taxon>
    </lineage>
</organism>
<accession>A0ABT5WUZ4</accession>